<dbReference type="InterPro" id="IPR051044">
    <property type="entry name" value="MAG_DAG_Lipase"/>
</dbReference>
<dbReference type="EMBL" id="BSDE01000002">
    <property type="protein sequence ID" value="GLH72842.1"/>
    <property type="molecule type" value="Genomic_DNA"/>
</dbReference>
<dbReference type="InterPro" id="IPR012354">
    <property type="entry name" value="Esterase_lipase"/>
</dbReference>
<dbReference type="Proteomes" id="UP001165069">
    <property type="component" value="Unassembled WGS sequence"/>
</dbReference>
<sequence>MGDGSEGGTGRMQGAEPFSHRGASGVGILVSHGFTGTPGSVMPLARRLAEAGYDVECPCLRGHGTRWEDLVDVRMEDWLEDLRQALQRLREHCPTVFVMGLSMGGALVLRLAEEDPSIRGVVVINHALVFGNPLVRVAWLLKGLLKSTPGIASDIMDPAMREPAYDRTPTAGVAQLWQLAKLVRRDLPRLQQPLLVMKSRQDHVLPLANAELTLREAGSEDKRLRWLDHSYHVATLDYDKELIAEACLAFVRRLTKEDA</sequence>
<keyword evidence="3" id="KW-1185">Reference proteome</keyword>
<organism evidence="2 3">
    <name type="scientific">Geothrix limicola</name>
    <dbReference type="NCBI Taxonomy" id="2927978"/>
    <lineage>
        <taxon>Bacteria</taxon>
        <taxon>Pseudomonadati</taxon>
        <taxon>Acidobacteriota</taxon>
        <taxon>Holophagae</taxon>
        <taxon>Holophagales</taxon>
        <taxon>Holophagaceae</taxon>
        <taxon>Geothrix</taxon>
    </lineage>
</organism>
<dbReference type="Pfam" id="PF12146">
    <property type="entry name" value="Hydrolase_4"/>
    <property type="match status" value="1"/>
</dbReference>
<gene>
    <name evidence="2" type="ORF">GETHLI_13440</name>
</gene>
<dbReference type="PIRSF" id="PIRSF017388">
    <property type="entry name" value="Esterase_lipase"/>
    <property type="match status" value="1"/>
</dbReference>
<feature type="domain" description="Serine aminopeptidase S33" evidence="1">
    <location>
        <begin position="28"/>
        <end position="235"/>
    </location>
</feature>
<protein>
    <submittedName>
        <fullName evidence="2">Esterase</fullName>
    </submittedName>
</protein>
<dbReference type="SUPFAM" id="SSF53474">
    <property type="entry name" value="alpha/beta-Hydrolases"/>
    <property type="match status" value="1"/>
</dbReference>
<dbReference type="InterPro" id="IPR022742">
    <property type="entry name" value="Hydrolase_4"/>
</dbReference>
<dbReference type="PANTHER" id="PTHR11614">
    <property type="entry name" value="PHOSPHOLIPASE-RELATED"/>
    <property type="match status" value="1"/>
</dbReference>
<dbReference type="InterPro" id="IPR029058">
    <property type="entry name" value="AB_hydrolase_fold"/>
</dbReference>
<name>A0ABQ5QDX9_9BACT</name>
<accession>A0ABQ5QDX9</accession>
<dbReference type="Gene3D" id="3.40.50.1820">
    <property type="entry name" value="alpha/beta hydrolase"/>
    <property type="match status" value="1"/>
</dbReference>
<evidence type="ECO:0000313" key="3">
    <source>
        <dbReference type="Proteomes" id="UP001165069"/>
    </source>
</evidence>
<proteinExistence type="predicted"/>
<evidence type="ECO:0000259" key="1">
    <source>
        <dbReference type="Pfam" id="PF12146"/>
    </source>
</evidence>
<comment type="caution">
    <text evidence="2">The sequence shown here is derived from an EMBL/GenBank/DDBJ whole genome shotgun (WGS) entry which is preliminary data.</text>
</comment>
<dbReference type="RefSeq" id="WP_285573004.1">
    <property type="nucleotide sequence ID" value="NZ_BSDE01000002.1"/>
</dbReference>
<evidence type="ECO:0000313" key="2">
    <source>
        <dbReference type="EMBL" id="GLH72842.1"/>
    </source>
</evidence>
<reference evidence="2 3" key="1">
    <citation type="journal article" date="2023" name="Antonie Van Leeuwenhoek">
        <title>Mesoterricola silvestris gen. nov., sp. nov., Mesoterricola sediminis sp. nov., Geothrix oryzae sp. nov., Geothrix edaphica sp. nov., Geothrix rubra sp. nov., and Geothrix limicola sp. nov., six novel members of Acidobacteriota isolated from soils.</title>
        <authorList>
            <person name="Itoh H."/>
            <person name="Sugisawa Y."/>
            <person name="Mise K."/>
            <person name="Xu Z."/>
            <person name="Kuniyasu M."/>
            <person name="Ushijima N."/>
            <person name="Kawano K."/>
            <person name="Kobayashi E."/>
            <person name="Shiratori Y."/>
            <person name="Masuda Y."/>
            <person name="Senoo K."/>
        </authorList>
    </citation>
    <scope>NUCLEOTIDE SEQUENCE [LARGE SCALE GENOMIC DNA]</scope>
    <source>
        <strain evidence="2 3">Red804</strain>
    </source>
</reference>